<dbReference type="AlphaFoldDB" id="A0A0N5CT92"/>
<evidence type="ECO:0000313" key="4">
    <source>
        <dbReference type="WBParaSite" id="TCLT_0000345001-mRNA-1"/>
    </source>
</evidence>
<evidence type="ECO:0000256" key="1">
    <source>
        <dbReference type="SAM" id="MobiDB-lite"/>
    </source>
</evidence>
<evidence type="ECO:0000313" key="2">
    <source>
        <dbReference type="EMBL" id="VDM99916.1"/>
    </source>
</evidence>
<keyword evidence="3" id="KW-1185">Reference proteome</keyword>
<gene>
    <name evidence="2" type="ORF">TCLT_LOCUS3443</name>
</gene>
<evidence type="ECO:0000313" key="3">
    <source>
        <dbReference type="Proteomes" id="UP000276776"/>
    </source>
</evidence>
<dbReference type="WBParaSite" id="TCLT_0000345001-mRNA-1">
    <property type="protein sequence ID" value="TCLT_0000345001-mRNA-1"/>
    <property type="gene ID" value="TCLT_0000345001"/>
</dbReference>
<sequence>MTFVNDSVNDNGNQNIENIINIHEEVEVDKNHSSEPTTMNETLALLLEMEDQLNKIDRDLEKSEKSSMNEQVARETLNRPPPYYSLTSPCLPPTSPQEEDWSLELPPSFDGHPPYPAGLYTF</sequence>
<proteinExistence type="predicted"/>
<accession>A0A0N5CT92</accession>
<name>A0A0N5CT92_THECL</name>
<reference evidence="4" key="1">
    <citation type="submission" date="2017-02" db="UniProtKB">
        <authorList>
            <consortium name="WormBaseParasite"/>
        </authorList>
    </citation>
    <scope>IDENTIFICATION</scope>
</reference>
<organism evidence="4">
    <name type="scientific">Thelazia callipaeda</name>
    <name type="common">Oriental eyeworm</name>
    <name type="synonym">Parasitic nematode</name>
    <dbReference type="NCBI Taxonomy" id="103827"/>
    <lineage>
        <taxon>Eukaryota</taxon>
        <taxon>Metazoa</taxon>
        <taxon>Ecdysozoa</taxon>
        <taxon>Nematoda</taxon>
        <taxon>Chromadorea</taxon>
        <taxon>Rhabditida</taxon>
        <taxon>Spirurina</taxon>
        <taxon>Spiruromorpha</taxon>
        <taxon>Thelazioidea</taxon>
        <taxon>Thelaziidae</taxon>
        <taxon>Thelazia</taxon>
    </lineage>
</organism>
<dbReference type="EMBL" id="UYYF01001493">
    <property type="protein sequence ID" value="VDM99916.1"/>
    <property type="molecule type" value="Genomic_DNA"/>
</dbReference>
<reference evidence="2 3" key="2">
    <citation type="submission" date="2018-11" db="EMBL/GenBank/DDBJ databases">
        <authorList>
            <consortium name="Pathogen Informatics"/>
        </authorList>
    </citation>
    <scope>NUCLEOTIDE SEQUENCE [LARGE SCALE GENOMIC DNA]</scope>
</reference>
<dbReference type="Proteomes" id="UP000276776">
    <property type="component" value="Unassembled WGS sequence"/>
</dbReference>
<feature type="compositionally biased region" description="Basic and acidic residues" evidence="1">
    <location>
        <begin position="60"/>
        <end position="77"/>
    </location>
</feature>
<feature type="region of interest" description="Disordered" evidence="1">
    <location>
        <begin position="60"/>
        <end position="122"/>
    </location>
</feature>
<protein>
    <submittedName>
        <fullName evidence="4">PAM2 domain-containing protein</fullName>
    </submittedName>
</protein>